<dbReference type="AlphaFoldDB" id="A0A9J6H3Z6"/>
<evidence type="ECO:0000313" key="2">
    <source>
        <dbReference type="Proteomes" id="UP000821853"/>
    </source>
</evidence>
<reference evidence="1 2" key="1">
    <citation type="journal article" date="2020" name="Cell">
        <title>Large-Scale Comparative Analyses of Tick Genomes Elucidate Their Genetic Diversity and Vector Capacities.</title>
        <authorList>
            <consortium name="Tick Genome and Microbiome Consortium (TIGMIC)"/>
            <person name="Jia N."/>
            <person name="Wang J."/>
            <person name="Shi W."/>
            <person name="Du L."/>
            <person name="Sun Y."/>
            <person name="Zhan W."/>
            <person name="Jiang J.F."/>
            <person name="Wang Q."/>
            <person name="Zhang B."/>
            <person name="Ji P."/>
            <person name="Bell-Sakyi L."/>
            <person name="Cui X.M."/>
            <person name="Yuan T.T."/>
            <person name="Jiang B.G."/>
            <person name="Yang W.F."/>
            <person name="Lam T.T."/>
            <person name="Chang Q.C."/>
            <person name="Ding S.J."/>
            <person name="Wang X.J."/>
            <person name="Zhu J.G."/>
            <person name="Ruan X.D."/>
            <person name="Zhao L."/>
            <person name="Wei J.T."/>
            <person name="Ye R.Z."/>
            <person name="Que T.C."/>
            <person name="Du C.H."/>
            <person name="Zhou Y.H."/>
            <person name="Cheng J.X."/>
            <person name="Dai P.F."/>
            <person name="Guo W.B."/>
            <person name="Han X.H."/>
            <person name="Huang E.J."/>
            <person name="Li L.F."/>
            <person name="Wei W."/>
            <person name="Gao Y.C."/>
            <person name="Liu J.Z."/>
            <person name="Shao H.Z."/>
            <person name="Wang X."/>
            <person name="Wang C.C."/>
            <person name="Yang T.C."/>
            <person name="Huo Q.B."/>
            <person name="Li W."/>
            <person name="Chen H.Y."/>
            <person name="Chen S.E."/>
            <person name="Zhou L.G."/>
            <person name="Ni X.B."/>
            <person name="Tian J.H."/>
            <person name="Sheng Y."/>
            <person name="Liu T."/>
            <person name="Pan Y.S."/>
            <person name="Xia L.Y."/>
            <person name="Li J."/>
            <person name="Zhao F."/>
            <person name="Cao W.C."/>
        </authorList>
    </citation>
    <scope>NUCLEOTIDE SEQUENCE [LARGE SCALE GENOMIC DNA]</scope>
    <source>
        <strain evidence="1">HaeL-2018</strain>
    </source>
</reference>
<evidence type="ECO:0000313" key="1">
    <source>
        <dbReference type="EMBL" id="KAH9381752.1"/>
    </source>
</evidence>
<dbReference type="OrthoDB" id="10649616at2759"/>
<protein>
    <submittedName>
        <fullName evidence="1">Uncharacterized protein</fullName>
    </submittedName>
</protein>
<sequence length="185" mass="20221">MEGVGSILGMLCRSVRTAMNESSSFMAPNNGRLMQVAERIRQLVQAVVLASREVIAARNMIQRGHKGTHDIFAAESKLRNLIHLETQLANELSQYRMLDPDCSHTSFQRLAQAEDKIRRLIDVETRLVAQMGAWRQGAMQQAAPSAAHPGRTVYSPPGYVISSSSTMLPHGVVTSSTSTSSANTL</sequence>
<accession>A0A9J6H3Z6</accession>
<organism evidence="1 2">
    <name type="scientific">Haemaphysalis longicornis</name>
    <name type="common">Bush tick</name>
    <dbReference type="NCBI Taxonomy" id="44386"/>
    <lineage>
        <taxon>Eukaryota</taxon>
        <taxon>Metazoa</taxon>
        <taxon>Ecdysozoa</taxon>
        <taxon>Arthropoda</taxon>
        <taxon>Chelicerata</taxon>
        <taxon>Arachnida</taxon>
        <taxon>Acari</taxon>
        <taxon>Parasitiformes</taxon>
        <taxon>Ixodida</taxon>
        <taxon>Ixodoidea</taxon>
        <taxon>Ixodidae</taxon>
        <taxon>Haemaphysalinae</taxon>
        <taxon>Haemaphysalis</taxon>
    </lineage>
</organism>
<name>A0A9J6H3Z6_HAELO</name>
<dbReference type="EMBL" id="JABSTR010000011">
    <property type="protein sequence ID" value="KAH9381752.1"/>
    <property type="molecule type" value="Genomic_DNA"/>
</dbReference>
<keyword evidence="2" id="KW-1185">Reference proteome</keyword>
<comment type="caution">
    <text evidence="1">The sequence shown here is derived from an EMBL/GenBank/DDBJ whole genome shotgun (WGS) entry which is preliminary data.</text>
</comment>
<proteinExistence type="predicted"/>
<dbReference type="Proteomes" id="UP000821853">
    <property type="component" value="Chromosome 9"/>
</dbReference>
<dbReference type="VEuPathDB" id="VectorBase:HLOH_048253"/>
<gene>
    <name evidence="1" type="ORF">HPB48_010571</name>
</gene>